<evidence type="ECO:0000313" key="2">
    <source>
        <dbReference type="Proteomes" id="UP001152888"/>
    </source>
</evidence>
<accession>A0A9P0PWC4</accession>
<gene>
    <name evidence="1" type="ORF">ACAOBT_LOCUS25104</name>
</gene>
<proteinExistence type="predicted"/>
<protein>
    <submittedName>
        <fullName evidence="1">Uncharacterized protein</fullName>
    </submittedName>
</protein>
<dbReference type="Proteomes" id="UP001152888">
    <property type="component" value="Unassembled WGS sequence"/>
</dbReference>
<keyword evidence="2" id="KW-1185">Reference proteome</keyword>
<organism evidence="1 2">
    <name type="scientific">Acanthoscelides obtectus</name>
    <name type="common">Bean weevil</name>
    <name type="synonym">Bruchus obtectus</name>
    <dbReference type="NCBI Taxonomy" id="200917"/>
    <lineage>
        <taxon>Eukaryota</taxon>
        <taxon>Metazoa</taxon>
        <taxon>Ecdysozoa</taxon>
        <taxon>Arthropoda</taxon>
        <taxon>Hexapoda</taxon>
        <taxon>Insecta</taxon>
        <taxon>Pterygota</taxon>
        <taxon>Neoptera</taxon>
        <taxon>Endopterygota</taxon>
        <taxon>Coleoptera</taxon>
        <taxon>Polyphaga</taxon>
        <taxon>Cucujiformia</taxon>
        <taxon>Chrysomeloidea</taxon>
        <taxon>Chrysomelidae</taxon>
        <taxon>Bruchinae</taxon>
        <taxon>Bruchini</taxon>
        <taxon>Acanthoscelides</taxon>
    </lineage>
</organism>
<sequence>MDFFNHLISFQTVAMKASMIFGLVISFLLLFVESKCGEIYFTNCAHDDSIFKIENIGSPNCPHPHECAIEQNVTMKITIRGKNKLNTSKVPNMKMSACIQQYGFNWASKMEPLDPCSQWKCNEKDYKTRSYTGYITITIDALRRPSKIILKATYQENGVMKTPLCIMFPVTVV</sequence>
<name>A0A9P0PWC4_ACAOB</name>
<comment type="caution">
    <text evidence="1">The sequence shown here is derived from an EMBL/GenBank/DDBJ whole genome shotgun (WGS) entry which is preliminary data.</text>
</comment>
<reference evidence="1" key="1">
    <citation type="submission" date="2022-03" db="EMBL/GenBank/DDBJ databases">
        <authorList>
            <person name="Sayadi A."/>
        </authorList>
    </citation>
    <scope>NUCLEOTIDE SEQUENCE</scope>
</reference>
<dbReference type="EMBL" id="CAKOFQ010007374">
    <property type="protein sequence ID" value="CAH1999651.1"/>
    <property type="molecule type" value="Genomic_DNA"/>
</dbReference>
<evidence type="ECO:0000313" key="1">
    <source>
        <dbReference type="EMBL" id="CAH1999651.1"/>
    </source>
</evidence>
<dbReference type="AlphaFoldDB" id="A0A9P0PWC4"/>